<dbReference type="InterPro" id="IPR008731">
    <property type="entry name" value="PTS_EIN"/>
</dbReference>
<comment type="catalytic activity">
    <reaction evidence="2">
        <text>D-fructose(out) + N(pros)-phospho-L-histidyl-[protein] = D-fructose 1-phosphate(in) + L-histidyl-[protein]</text>
        <dbReference type="Rhea" id="RHEA:49252"/>
        <dbReference type="Rhea" id="RHEA-COMP:9745"/>
        <dbReference type="Rhea" id="RHEA-COMP:9746"/>
        <dbReference type="ChEBI" id="CHEBI:29979"/>
        <dbReference type="ChEBI" id="CHEBI:37721"/>
        <dbReference type="ChEBI" id="CHEBI:58674"/>
        <dbReference type="ChEBI" id="CHEBI:64837"/>
        <dbReference type="EC" id="2.7.1.202"/>
    </reaction>
</comment>
<dbReference type="Proteomes" id="UP001165069">
    <property type="component" value="Unassembled WGS sequence"/>
</dbReference>
<dbReference type="Pfam" id="PF00381">
    <property type="entry name" value="PTS-HPr"/>
    <property type="match status" value="1"/>
</dbReference>
<gene>
    <name evidence="17" type="ORF">GETHLI_23380</name>
</gene>
<dbReference type="EMBL" id="BSDE01000004">
    <property type="protein sequence ID" value="GLH73836.1"/>
    <property type="molecule type" value="Genomic_DNA"/>
</dbReference>
<evidence type="ECO:0000256" key="11">
    <source>
        <dbReference type="ARBA" id="ARBA00022683"/>
    </source>
</evidence>
<dbReference type="SUPFAM" id="SSF55594">
    <property type="entry name" value="HPr-like"/>
    <property type="match status" value="1"/>
</dbReference>
<dbReference type="Gene3D" id="1.10.274.10">
    <property type="entry name" value="PtsI, HPr-binding domain"/>
    <property type="match status" value="1"/>
</dbReference>
<dbReference type="InterPro" id="IPR040442">
    <property type="entry name" value="Pyrv_kinase-like_dom_sf"/>
</dbReference>
<dbReference type="InterPro" id="IPR036637">
    <property type="entry name" value="Phosphohistidine_dom_sf"/>
</dbReference>
<keyword evidence="9" id="KW-0762">Sugar transport</keyword>
<dbReference type="PANTHER" id="PTHR46244:SF4">
    <property type="entry name" value="MULTIPHOSPHORYL TRANSFER PROTEIN 1-RELATED"/>
    <property type="match status" value="1"/>
</dbReference>
<comment type="catalytic activity">
    <reaction evidence="1">
        <text>L-histidyl-[protein] + phosphoenolpyruvate = N(pros)-phospho-L-histidyl-[protein] + pyruvate</text>
        <dbReference type="Rhea" id="RHEA:23880"/>
        <dbReference type="Rhea" id="RHEA-COMP:9745"/>
        <dbReference type="Rhea" id="RHEA-COMP:9746"/>
        <dbReference type="ChEBI" id="CHEBI:15361"/>
        <dbReference type="ChEBI" id="CHEBI:29979"/>
        <dbReference type="ChEBI" id="CHEBI:58702"/>
        <dbReference type="ChEBI" id="CHEBI:64837"/>
        <dbReference type="EC" id="2.7.3.9"/>
    </reaction>
</comment>
<dbReference type="PROSITE" id="PS51350">
    <property type="entry name" value="PTS_HPR_DOM"/>
    <property type="match status" value="1"/>
</dbReference>
<dbReference type="InterPro" id="IPR000121">
    <property type="entry name" value="PEP_util_C"/>
</dbReference>
<dbReference type="InterPro" id="IPR000032">
    <property type="entry name" value="HPr-like"/>
</dbReference>
<accession>A0ABQ5QHD6</accession>
<dbReference type="InterPro" id="IPR050499">
    <property type="entry name" value="PEP-utilizing_PTS_enzyme"/>
</dbReference>
<evidence type="ECO:0000256" key="6">
    <source>
        <dbReference type="ARBA" id="ARBA00022448"/>
    </source>
</evidence>
<dbReference type="InterPro" id="IPR036618">
    <property type="entry name" value="PtsI_HPr-bd_sf"/>
</dbReference>
<dbReference type="SUPFAM" id="SSF51621">
    <property type="entry name" value="Phosphoenolpyruvate/pyruvate domain"/>
    <property type="match status" value="1"/>
</dbReference>
<dbReference type="Gene3D" id="3.50.30.10">
    <property type="entry name" value="Phosphohistidine domain"/>
    <property type="match status" value="1"/>
</dbReference>
<evidence type="ECO:0000313" key="18">
    <source>
        <dbReference type="Proteomes" id="UP001165069"/>
    </source>
</evidence>
<comment type="caution">
    <text evidence="17">The sequence shown here is derived from an EMBL/GenBank/DDBJ whole genome shotgun (WGS) entry which is preliminary data.</text>
</comment>
<comment type="cofactor">
    <cofactor evidence="3">
        <name>Mg(2+)</name>
        <dbReference type="ChEBI" id="CHEBI:18420"/>
    </cofactor>
</comment>
<dbReference type="InterPro" id="IPR001020">
    <property type="entry name" value="PTS_HPr_His_P_site"/>
</dbReference>
<evidence type="ECO:0000256" key="2">
    <source>
        <dbReference type="ARBA" id="ARBA00001401"/>
    </source>
</evidence>
<dbReference type="NCBIfam" id="TIGR01417">
    <property type="entry name" value="PTS_I_fam"/>
    <property type="match status" value="1"/>
</dbReference>
<feature type="domain" description="HPr" evidence="16">
    <location>
        <begin position="2"/>
        <end position="91"/>
    </location>
</feature>
<dbReference type="InterPro" id="IPR016152">
    <property type="entry name" value="PTrfase/Anion_transptr"/>
</dbReference>
<evidence type="ECO:0000256" key="9">
    <source>
        <dbReference type="ARBA" id="ARBA00022597"/>
    </source>
</evidence>
<sequence>MTFQHRFAFPLVRGLHARPAAALRERAHLFRADCLLFNEKTGRSSDLRDLLSLIATNTGYGDPCRLAVQGQDAGSALEALSTFLEGAFLESDEEPAAPSSGGIGTVIPQLLQKASVLWWTGQGLSPGAGEGLAVLASGLALPAEEPRLRHTPADLEIKTFAAALAQVEGELLTESTHAEHPTLRAILEAHRGMLQDRAWRGSVAQGIQEQSLTARSAILEAGRAWAKTLEASDQALLRERAADVRGLSARLVRALGGPGPEAPLQTPEEPYVLVARDLPLNQFPRLDRTHLKGMVLTECGPTSHIAILARTFGIPLVAGIHGLPPALAPGARLLVDGAQGIVIEAATPEVGRYFSVESEGQKIHQERLKRHATQPAATRDGHPVAILANLSLAEEASGAFALGAEGVGLFRTEMLFLERAVPPSEDEQFELYRAVLQAAGDRPITLRLLDSGGDKPLPYLRLPLESNPFLGQRAVRWYAQHSDIIRTQIRAALRASAQGGHLRMMVPMVSEASELAWVRQLLEEEARQLQVPAPPLGAMIEVPAAALSLGALAQHADFFCVGSNDLVQYLFAADRNLPAVARPEFAWHPVTLRLLDGIVRAARAAQRPVSICGEMAARPELLPLLVGLGFDALSVAPSAILDLKHAVGTLEASACEDLAMQALACARAQDVEALFRPSSARQPTRPVVEAELLELDVPCLTKEEAIKRLAERAFLSGRTRAPRVLEEAIWSRERVFATGVGYGFAVPHCQTNAMECATLAMLRLVEPVAWGASDEPPVRTVLLLALPGEDVGEAHLRLFARLARRLMDESFREHLENTPDPQTLLETLRSEVLTIW</sequence>
<evidence type="ECO:0000256" key="8">
    <source>
        <dbReference type="ARBA" id="ARBA00022553"/>
    </source>
</evidence>
<keyword evidence="7" id="KW-0963">Cytoplasm</keyword>
<evidence type="ECO:0000256" key="7">
    <source>
        <dbReference type="ARBA" id="ARBA00022490"/>
    </source>
</evidence>
<dbReference type="InterPro" id="IPR002178">
    <property type="entry name" value="PTS_EIIA_type-2_dom"/>
</dbReference>
<dbReference type="SUPFAM" id="SSF55804">
    <property type="entry name" value="Phoshotransferase/anion transport protein"/>
    <property type="match status" value="1"/>
</dbReference>
<evidence type="ECO:0000259" key="15">
    <source>
        <dbReference type="PROSITE" id="PS51094"/>
    </source>
</evidence>
<evidence type="ECO:0000256" key="1">
    <source>
        <dbReference type="ARBA" id="ARBA00000683"/>
    </source>
</evidence>
<dbReference type="PANTHER" id="PTHR46244">
    <property type="entry name" value="PHOSPHOENOLPYRUVATE-PROTEIN PHOSPHOTRANSFERASE"/>
    <property type="match status" value="1"/>
</dbReference>
<comment type="similarity">
    <text evidence="5">Belongs to the PEP-utilizing enzyme family.</text>
</comment>
<dbReference type="Pfam" id="PF02896">
    <property type="entry name" value="PEP-utilizers_C"/>
    <property type="match status" value="1"/>
</dbReference>
<evidence type="ECO:0000256" key="14">
    <source>
        <dbReference type="ARBA" id="ARBA00022842"/>
    </source>
</evidence>
<keyword evidence="12" id="KW-0479">Metal-binding</keyword>
<dbReference type="InterPro" id="IPR008279">
    <property type="entry name" value="PEP-util_enz_mobile_dom"/>
</dbReference>
<dbReference type="Gene3D" id="3.30.1340.10">
    <property type="entry name" value="HPr-like"/>
    <property type="match status" value="1"/>
</dbReference>
<keyword evidence="6" id="KW-0813">Transport</keyword>
<dbReference type="PRINTS" id="PR01736">
    <property type="entry name" value="PHPHTRNFRASE"/>
</dbReference>
<evidence type="ECO:0000256" key="10">
    <source>
        <dbReference type="ARBA" id="ARBA00022679"/>
    </source>
</evidence>
<dbReference type="Pfam" id="PF00359">
    <property type="entry name" value="PTS_EIIA_2"/>
    <property type="match status" value="1"/>
</dbReference>
<comment type="subcellular location">
    <subcellularLocation>
        <location evidence="4">Cytoplasm</location>
    </subcellularLocation>
</comment>
<evidence type="ECO:0000259" key="16">
    <source>
        <dbReference type="PROSITE" id="PS51350"/>
    </source>
</evidence>
<name>A0ABQ5QHD6_9BACT</name>
<dbReference type="SUPFAM" id="SSF47831">
    <property type="entry name" value="Enzyme I of the PEP:sugar phosphotransferase system HPr-binding (sub)domain"/>
    <property type="match status" value="1"/>
</dbReference>
<dbReference type="Gene3D" id="3.20.20.60">
    <property type="entry name" value="Phosphoenolpyruvate-binding domains"/>
    <property type="match status" value="1"/>
</dbReference>
<dbReference type="CDD" id="cd00211">
    <property type="entry name" value="PTS_IIA_fru"/>
    <property type="match status" value="1"/>
</dbReference>
<dbReference type="Pfam" id="PF05524">
    <property type="entry name" value="PEP-utilisers_N"/>
    <property type="match status" value="1"/>
</dbReference>
<evidence type="ECO:0000313" key="17">
    <source>
        <dbReference type="EMBL" id="GLH73836.1"/>
    </source>
</evidence>
<keyword evidence="13" id="KW-0418">Kinase</keyword>
<dbReference type="Gene3D" id="3.40.930.10">
    <property type="entry name" value="Mannitol-specific EII, Chain A"/>
    <property type="match status" value="1"/>
</dbReference>
<evidence type="ECO:0000256" key="3">
    <source>
        <dbReference type="ARBA" id="ARBA00001946"/>
    </source>
</evidence>
<dbReference type="PRINTS" id="PR00107">
    <property type="entry name" value="PHOSPHOCPHPR"/>
</dbReference>
<dbReference type="InterPro" id="IPR035895">
    <property type="entry name" value="HPr-like_sf"/>
</dbReference>
<evidence type="ECO:0000256" key="4">
    <source>
        <dbReference type="ARBA" id="ARBA00004496"/>
    </source>
</evidence>
<organism evidence="17 18">
    <name type="scientific">Geothrix limicola</name>
    <dbReference type="NCBI Taxonomy" id="2927978"/>
    <lineage>
        <taxon>Bacteria</taxon>
        <taxon>Pseudomonadati</taxon>
        <taxon>Acidobacteriota</taxon>
        <taxon>Holophagae</taxon>
        <taxon>Holophagales</taxon>
        <taxon>Holophagaceae</taxon>
        <taxon>Geothrix</taxon>
    </lineage>
</organism>
<keyword evidence="18" id="KW-1185">Reference proteome</keyword>
<proteinExistence type="inferred from homology"/>
<evidence type="ECO:0000256" key="12">
    <source>
        <dbReference type="ARBA" id="ARBA00022723"/>
    </source>
</evidence>
<dbReference type="Pfam" id="PF00391">
    <property type="entry name" value="PEP-utilizers"/>
    <property type="match status" value="1"/>
</dbReference>
<evidence type="ECO:0000256" key="13">
    <source>
        <dbReference type="ARBA" id="ARBA00022777"/>
    </source>
</evidence>
<dbReference type="PROSITE" id="PS51094">
    <property type="entry name" value="PTS_EIIA_TYPE_2"/>
    <property type="match status" value="1"/>
</dbReference>
<feature type="domain" description="PTS EIIA type-2" evidence="15">
    <location>
        <begin position="686"/>
        <end position="831"/>
    </location>
</feature>
<dbReference type="CDD" id="cd00367">
    <property type="entry name" value="PTS-HPr_like"/>
    <property type="match status" value="1"/>
</dbReference>
<dbReference type="PROSITE" id="PS00369">
    <property type="entry name" value="PTS_HPR_HIS"/>
    <property type="match status" value="1"/>
</dbReference>
<dbReference type="InterPro" id="IPR015813">
    <property type="entry name" value="Pyrv/PenolPyrv_kinase-like_dom"/>
</dbReference>
<keyword evidence="11" id="KW-0598">Phosphotransferase system</keyword>
<reference evidence="17 18" key="1">
    <citation type="journal article" date="2023" name="Antonie Van Leeuwenhoek">
        <title>Mesoterricola silvestris gen. nov., sp. nov., Mesoterricola sediminis sp. nov., Geothrix oryzae sp. nov., Geothrix edaphica sp. nov., Geothrix rubra sp. nov., and Geothrix limicola sp. nov., six novel members of Acidobacteriota isolated from soils.</title>
        <authorList>
            <person name="Itoh H."/>
            <person name="Sugisawa Y."/>
            <person name="Mise K."/>
            <person name="Xu Z."/>
            <person name="Kuniyasu M."/>
            <person name="Ushijima N."/>
            <person name="Kawano K."/>
            <person name="Kobayashi E."/>
            <person name="Shiratori Y."/>
            <person name="Masuda Y."/>
            <person name="Senoo K."/>
        </authorList>
    </citation>
    <scope>NUCLEOTIDE SEQUENCE [LARGE SCALE GENOMIC DNA]</scope>
    <source>
        <strain evidence="17 18">Red804</strain>
    </source>
</reference>
<dbReference type="RefSeq" id="WP_285575455.1">
    <property type="nucleotide sequence ID" value="NZ_BSDE01000004.1"/>
</dbReference>
<keyword evidence="14" id="KW-0460">Magnesium</keyword>
<protein>
    <submittedName>
        <fullName evidence="17">Multiphosphoryl transfer protein</fullName>
    </submittedName>
</protein>
<dbReference type="InterPro" id="IPR006318">
    <property type="entry name" value="PTS_EI-like"/>
</dbReference>
<evidence type="ECO:0000256" key="5">
    <source>
        <dbReference type="ARBA" id="ARBA00007837"/>
    </source>
</evidence>
<keyword evidence="10" id="KW-0808">Transferase</keyword>
<keyword evidence="8" id="KW-0597">Phosphoprotein</keyword>
<dbReference type="SUPFAM" id="SSF52009">
    <property type="entry name" value="Phosphohistidine domain"/>
    <property type="match status" value="1"/>
</dbReference>